<proteinExistence type="predicted"/>
<reference evidence="2" key="1">
    <citation type="journal article" date="2017" name="Nat. Ecol. Evol.">
        <title>Genome expansion and lineage-specific genetic innovations in the forest pathogenic fungi Armillaria.</title>
        <authorList>
            <person name="Sipos G."/>
            <person name="Prasanna A.N."/>
            <person name="Walter M.C."/>
            <person name="O'Connor E."/>
            <person name="Balint B."/>
            <person name="Krizsan K."/>
            <person name="Kiss B."/>
            <person name="Hess J."/>
            <person name="Varga T."/>
            <person name="Slot J."/>
            <person name="Riley R."/>
            <person name="Boka B."/>
            <person name="Rigling D."/>
            <person name="Barry K."/>
            <person name="Lee J."/>
            <person name="Mihaltcheva S."/>
            <person name="LaButti K."/>
            <person name="Lipzen A."/>
            <person name="Waldron R."/>
            <person name="Moloney N.M."/>
            <person name="Sperisen C."/>
            <person name="Kredics L."/>
            <person name="Vagvoelgyi C."/>
            <person name="Patrignani A."/>
            <person name="Fitzpatrick D."/>
            <person name="Nagy I."/>
            <person name="Doyle S."/>
            <person name="Anderson J.B."/>
            <person name="Grigoriev I.V."/>
            <person name="Gueldener U."/>
            <person name="Muensterkoetter M."/>
            <person name="Nagy L.G."/>
        </authorList>
    </citation>
    <scope>NUCLEOTIDE SEQUENCE [LARGE SCALE GENOMIC DNA]</scope>
    <source>
        <strain evidence="2">Ar21-2</strain>
    </source>
</reference>
<dbReference type="InParanoid" id="A0A2H3E8E1"/>
<dbReference type="Proteomes" id="UP000217790">
    <property type="component" value="Unassembled WGS sequence"/>
</dbReference>
<keyword evidence="2" id="KW-1185">Reference proteome</keyword>
<protein>
    <submittedName>
        <fullName evidence="1">Uncharacterized protein</fullName>
    </submittedName>
</protein>
<evidence type="ECO:0000313" key="2">
    <source>
        <dbReference type="Proteomes" id="UP000217790"/>
    </source>
</evidence>
<dbReference type="STRING" id="47427.A0A2H3E8E1"/>
<sequence>MPTNRYGRGYYNFLLERGYQLRPRYHPNKIPFWKHGKEVKPEDWFCLPGRAVVNDASTLKTNFTSGPQINLSRRIADSSNIQLTGPNISTQQLRAVLILDEVYLEDDPDQRLIIVMPFLCWFFSPAFETLHQVLDAFRQSLSVLPSPIFTPDSNIVLGPGVHA</sequence>
<dbReference type="OrthoDB" id="5987198at2759"/>
<evidence type="ECO:0000313" key="1">
    <source>
        <dbReference type="EMBL" id="PBK96843.1"/>
    </source>
</evidence>
<organism evidence="1 2">
    <name type="scientific">Armillaria gallica</name>
    <name type="common">Bulbous honey fungus</name>
    <name type="synonym">Armillaria bulbosa</name>
    <dbReference type="NCBI Taxonomy" id="47427"/>
    <lineage>
        <taxon>Eukaryota</taxon>
        <taxon>Fungi</taxon>
        <taxon>Dikarya</taxon>
        <taxon>Basidiomycota</taxon>
        <taxon>Agaricomycotina</taxon>
        <taxon>Agaricomycetes</taxon>
        <taxon>Agaricomycetidae</taxon>
        <taxon>Agaricales</taxon>
        <taxon>Marasmiineae</taxon>
        <taxon>Physalacriaceae</taxon>
        <taxon>Armillaria</taxon>
    </lineage>
</organism>
<name>A0A2H3E8E1_ARMGA</name>
<accession>A0A2H3E8E1</accession>
<gene>
    <name evidence="1" type="ORF">ARMGADRAFT_1163213</name>
</gene>
<dbReference type="EMBL" id="KZ293650">
    <property type="protein sequence ID" value="PBK96843.1"/>
    <property type="molecule type" value="Genomic_DNA"/>
</dbReference>
<dbReference type="AlphaFoldDB" id="A0A2H3E8E1"/>